<dbReference type="FunFam" id="3.30.413.10:FF:000008">
    <property type="entry name" value="Sulfite reductase [ferredoxin], chloroplastic"/>
    <property type="match status" value="1"/>
</dbReference>
<dbReference type="GO" id="GO:0051539">
    <property type="term" value="F:4 iron, 4 sulfur cluster binding"/>
    <property type="evidence" value="ECO:0007669"/>
    <property type="project" value="UniProtKB-KW"/>
</dbReference>
<feature type="compositionally biased region" description="Low complexity" evidence="17">
    <location>
        <begin position="1"/>
        <end position="12"/>
    </location>
</feature>
<dbReference type="Gene3D" id="3.30.413.10">
    <property type="entry name" value="Sulfite Reductase Hemoprotein, domain 1"/>
    <property type="match status" value="2"/>
</dbReference>
<evidence type="ECO:0000256" key="17">
    <source>
        <dbReference type="SAM" id="MobiDB-lite"/>
    </source>
</evidence>
<evidence type="ECO:0000256" key="8">
    <source>
        <dbReference type="ARBA" id="ARBA00022485"/>
    </source>
</evidence>
<dbReference type="GO" id="GO:0016002">
    <property type="term" value="F:sulfite reductase activity"/>
    <property type="evidence" value="ECO:0007669"/>
    <property type="project" value="TreeGrafter"/>
</dbReference>
<evidence type="ECO:0000256" key="7">
    <source>
        <dbReference type="ARBA" id="ARBA00012353"/>
    </source>
</evidence>
<dbReference type="OrthoDB" id="1688044at2759"/>
<dbReference type="InterPro" id="IPR006066">
    <property type="entry name" value="NO2/SO3_Rdtase_FeS/sirohaem_BS"/>
</dbReference>
<feature type="compositionally biased region" description="Gly residues" evidence="17">
    <location>
        <begin position="13"/>
        <end position="23"/>
    </location>
</feature>
<organism evidence="20 21">
    <name type="scientific">Pycnococcus provasolii</name>
    <dbReference type="NCBI Taxonomy" id="41880"/>
    <lineage>
        <taxon>Eukaryota</taxon>
        <taxon>Viridiplantae</taxon>
        <taxon>Chlorophyta</taxon>
        <taxon>Pseudoscourfieldiophyceae</taxon>
        <taxon>Pseudoscourfieldiales</taxon>
        <taxon>Pycnococcaceae</taxon>
        <taxon>Pycnococcus</taxon>
    </lineage>
</organism>
<keyword evidence="21" id="KW-1185">Reference proteome</keyword>
<comment type="subcellular location">
    <subcellularLocation>
        <location evidence="5">Plastid</location>
        <location evidence="5">Chloroplast stroma</location>
        <location evidence="5">Chloroplast nucleoid</location>
    </subcellularLocation>
</comment>
<dbReference type="NCBIfam" id="NF010029">
    <property type="entry name" value="PRK13504.1"/>
    <property type="match status" value="1"/>
</dbReference>
<evidence type="ECO:0000259" key="18">
    <source>
        <dbReference type="Pfam" id="PF01077"/>
    </source>
</evidence>
<accession>A0A830HAW3</accession>
<dbReference type="EMBL" id="BNJQ01000005">
    <property type="protein sequence ID" value="GHP03603.1"/>
    <property type="molecule type" value="Genomic_DNA"/>
</dbReference>
<evidence type="ECO:0000256" key="14">
    <source>
        <dbReference type="ARBA" id="ARBA00023014"/>
    </source>
</evidence>
<evidence type="ECO:0000256" key="11">
    <source>
        <dbReference type="ARBA" id="ARBA00022784"/>
    </source>
</evidence>
<comment type="similarity">
    <text evidence="6">Belongs to the nitrite and sulfite reductase 4Fe-4S domain family.</text>
</comment>
<dbReference type="PANTHER" id="PTHR11493:SF47">
    <property type="entry name" value="SULFITE REDUCTASE [NADPH] SUBUNIT BETA"/>
    <property type="match status" value="1"/>
</dbReference>
<dbReference type="PROSITE" id="PS00365">
    <property type="entry name" value="NIR_SIR"/>
    <property type="match status" value="1"/>
</dbReference>
<dbReference type="EC" id="1.8.7.1" evidence="7"/>
<evidence type="ECO:0000256" key="2">
    <source>
        <dbReference type="ARBA" id="ARBA00001966"/>
    </source>
</evidence>
<evidence type="ECO:0000256" key="15">
    <source>
        <dbReference type="ARBA" id="ARBA00046513"/>
    </source>
</evidence>
<dbReference type="InterPro" id="IPR045854">
    <property type="entry name" value="NO2/SO3_Rdtase_4Fe4S_sf"/>
</dbReference>
<dbReference type="InterPro" id="IPR045169">
    <property type="entry name" value="NO2/SO3_Rdtase_4Fe4S_prot"/>
</dbReference>
<evidence type="ECO:0000256" key="10">
    <source>
        <dbReference type="ARBA" id="ARBA00022723"/>
    </source>
</evidence>
<dbReference type="FunFam" id="3.30.413.10:FF:000014">
    <property type="entry name" value="Sulfite reductase [ferredoxin], chloroplastic"/>
    <property type="match status" value="1"/>
</dbReference>
<comment type="caution">
    <text evidence="20">The sequence shown here is derived from an EMBL/GenBank/DDBJ whole genome shotgun (WGS) entry which is preliminary data.</text>
</comment>
<dbReference type="Pfam" id="PF03460">
    <property type="entry name" value="NIR_SIR_ferr"/>
    <property type="match status" value="2"/>
</dbReference>
<evidence type="ECO:0000256" key="13">
    <source>
        <dbReference type="ARBA" id="ARBA00023004"/>
    </source>
</evidence>
<dbReference type="GO" id="GO:0050311">
    <property type="term" value="F:sulfite reductase (ferredoxin) activity"/>
    <property type="evidence" value="ECO:0007669"/>
    <property type="project" value="UniProtKB-EC"/>
</dbReference>
<evidence type="ECO:0000313" key="21">
    <source>
        <dbReference type="Proteomes" id="UP000660262"/>
    </source>
</evidence>
<comment type="cofactor">
    <cofactor evidence="2">
        <name>[4Fe-4S] cluster</name>
        <dbReference type="ChEBI" id="CHEBI:49883"/>
    </cofactor>
</comment>
<dbReference type="Pfam" id="PF01077">
    <property type="entry name" value="NIR_SIR"/>
    <property type="match status" value="1"/>
</dbReference>
<keyword evidence="8" id="KW-0004">4Fe-4S</keyword>
<dbReference type="InterPro" id="IPR011787">
    <property type="entry name" value="SiR_ferredoxin-dep"/>
</dbReference>
<keyword evidence="10" id="KW-0479">Metal-binding</keyword>
<keyword evidence="13" id="KW-0408">Iron</keyword>
<evidence type="ECO:0000256" key="9">
    <source>
        <dbReference type="ARBA" id="ARBA00022617"/>
    </source>
</evidence>
<evidence type="ECO:0000256" key="12">
    <source>
        <dbReference type="ARBA" id="ARBA00023002"/>
    </source>
</evidence>
<feature type="domain" description="Nitrite/Sulfite reductase ferredoxin-like" evidence="19">
    <location>
        <begin position="404"/>
        <end position="464"/>
    </location>
</feature>
<keyword evidence="14" id="KW-0411">Iron-sulfur</keyword>
<proteinExistence type="inferred from homology"/>
<comment type="catalytic activity">
    <reaction evidence="16">
        <text>hydrogen sulfide + 6 oxidized [2Fe-2S]-[ferredoxin] + 3 H2O = sulfite + 6 reduced [2Fe-2S]-[ferredoxin] + 7 H(+)</text>
        <dbReference type="Rhea" id="RHEA:23132"/>
        <dbReference type="Rhea" id="RHEA-COMP:10000"/>
        <dbReference type="Rhea" id="RHEA-COMP:10001"/>
        <dbReference type="ChEBI" id="CHEBI:15377"/>
        <dbReference type="ChEBI" id="CHEBI:15378"/>
        <dbReference type="ChEBI" id="CHEBI:17359"/>
        <dbReference type="ChEBI" id="CHEBI:29919"/>
        <dbReference type="ChEBI" id="CHEBI:33737"/>
        <dbReference type="ChEBI" id="CHEBI:33738"/>
        <dbReference type="EC" id="1.8.7.1"/>
    </reaction>
</comment>
<dbReference type="PANTHER" id="PTHR11493">
    <property type="entry name" value="SULFITE REDUCTASE [NADPH] SUBUNIT BETA-RELATED"/>
    <property type="match status" value="1"/>
</dbReference>
<dbReference type="GO" id="GO:0000103">
    <property type="term" value="P:sulfate assimilation"/>
    <property type="evidence" value="ECO:0007669"/>
    <property type="project" value="TreeGrafter"/>
</dbReference>
<comment type="cofactor">
    <cofactor evidence="1">
        <name>siroheme</name>
        <dbReference type="ChEBI" id="CHEBI:60052"/>
    </cofactor>
</comment>
<dbReference type="Proteomes" id="UP000660262">
    <property type="component" value="Unassembled WGS sequence"/>
</dbReference>
<keyword evidence="9" id="KW-0349">Heme</keyword>
<evidence type="ECO:0000256" key="5">
    <source>
        <dbReference type="ARBA" id="ARBA00004595"/>
    </source>
</evidence>
<dbReference type="GO" id="GO:0046872">
    <property type="term" value="F:metal ion binding"/>
    <property type="evidence" value="ECO:0007669"/>
    <property type="project" value="UniProtKB-KW"/>
</dbReference>
<name>A0A830HAW3_9CHLO</name>
<evidence type="ECO:0000259" key="19">
    <source>
        <dbReference type="Pfam" id="PF03460"/>
    </source>
</evidence>
<dbReference type="AlphaFoldDB" id="A0A830HAW3"/>
<dbReference type="PRINTS" id="PR00397">
    <property type="entry name" value="SIROHAEM"/>
</dbReference>
<evidence type="ECO:0000256" key="3">
    <source>
        <dbReference type="ARBA" id="ARBA00002010"/>
    </source>
</evidence>
<dbReference type="SUPFAM" id="SSF56014">
    <property type="entry name" value="Nitrite and sulphite reductase 4Fe-4S domain-like"/>
    <property type="match status" value="2"/>
</dbReference>
<protein>
    <recommendedName>
        <fullName evidence="7">assimilatory sulfite reductase (ferredoxin)</fullName>
        <ecNumber evidence="7">1.8.7.1</ecNumber>
    </recommendedName>
</protein>
<dbReference type="GO" id="GO:0042644">
    <property type="term" value="C:chloroplast nucleoid"/>
    <property type="evidence" value="ECO:0007669"/>
    <property type="project" value="UniProtKB-SubCell"/>
</dbReference>
<reference evidence="20" key="1">
    <citation type="submission" date="2020-10" db="EMBL/GenBank/DDBJ databases">
        <title>Unveiling of a novel bifunctional photoreceptor, Dualchrome1, isolated from a cosmopolitan green alga.</title>
        <authorList>
            <person name="Suzuki S."/>
            <person name="Kawachi M."/>
        </authorList>
    </citation>
    <scope>NUCLEOTIDE SEQUENCE</scope>
    <source>
        <strain evidence="20">NIES 2893</strain>
    </source>
</reference>
<evidence type="ECO:0000256" key="4">
    <source>
        <dbReference type="ARBA" id="ARBA00003329"/>
    </source>
</evidence>
<dbReference type="InterPro" id="IPR005117">
    <property type="entry name" value="NiRdtase/SiRdtase_haem-b_fer"/>
</dbReference>
<comment type="function">
    <text evidence="4">Essential protein with sulfite reductase activity required in assimilatory sulfate reduction pathway during both primary and secondary metabolism and thus involved in development and growth.</text>
</comment>
<evidence type="ECO:0000313" key="20">
    <source>
        <dbReference type="EMBL" id="GHP03603.1"/>
    </source>
</evidence>
<dbReference type="GO" id="GO:0020037">
    <property type="term" value="F:heme binding"/>
    <property type="evidence" value="ECO:0007669"/>
    <property type="project" value="InterPro"/>
</dbReference>
<dbReference type="InterPro" id="IPR036136">
    <property type="entry name" value="Nit/Sulf_reduc_fer-like_dom_sf"/>
</dbReference>
<keyword evidence="11" id="KW-0883">Thioether bond</keyword>
<dbReference type="Gene3D" id="3.90.480.10">
    <property type="entry name" value="Sulfite Reductase Hemoprotein,Domain 2"/>
    <property type="match status" value="1"/>
</dbReference>
<comment type="subunit">
    <text evidence="15">Monomer. Interacts with ferredoxin.</text>
</comment>
<sequence length="680" mass="74892">MMSSRSFSRPSGLGLGGGGGGARAVGARSARVVCVATPSKPPASTAPRRSKVEEIKENSDFLRHPLMEELKSTEPFINEPAMQLMKFHGSYMQDHREKRAFGQGKFYQFMMRTRQPAGKVSNQLYLTMDDLANEYGNGTLRLTTRQTYQLHGVLKQDLKTVFSTVIKNMGSTLGACGDVNRNVCGPPAPYTNRPEYAHCEKLCHDLADLLAPQAGSYYDVWLDGEKFMSLERENPEVTKARADNSHGTNYVGSPEPIYGSLFLPRKFKIACTVPGDNSVDIFTNDIAIVCMHDDAGEVYGYNIYVGGGMGRSHRNNATFPRVATALGFVPKEDIFYAVKAIVCTQRDYGRRDDRKQARLKYLINDWGIDKFRAVTEQYYGKKFKTMEEEPAWEWLDYLGWGEQEPNGLLYWGINVENGRLRGGLKKALRQVIEDFNLTVRLTANQSIILCDIQPKDKAAIEAVLSDLGGYREEDVDPIVSGSMACPAMPLCGLAIGEAERGLPDVNLRLRAMLNKVGAGDAAPIVRMTGCPNGCARPYMAEIGFVCDGPNTYQIWLGGNREQTRLAEVYAERVKISELEASLEPLFFVYQSKRLGPEEGFGDFCNRLGFPVLQAYAKAYTESPIAEAAAEAAPAAAVSGKLPRVMVDADAFAALKELASRRGVTLTQAASDAIVAASKQK</sequence>
<evidence type="ECO:0000256" key="6">
    <source>
        <dbReference type="ARBA" id="ARBA00010429"/>
    </source>
</evidence>
<evidence type="ECO:0000256" key="16">
    <source>
        <dbReference type="ARBA" id="ARBA00049518"/>
    </source>
</evidence>
<dbReference type="InterPro" id="IPR006067">
    <property type="entry name" value="NO2/SO3_Rdtase_4Fe4S_dom"/>
</dbReference>
<dbReference type="SUPFAM" id="SSF55124">
    <property type="entry name" value="Nitrite/Sulfite reductase N-terminal domain-like"/>
    <property type="match status" value="2"/>
</dbReference>
<feature type="domain" description="Nitrite/Sulfite reductase ferredoxin-like" evidence="19">
    <location>
        <begin position="107"/>
        <end position="163"/>
    </location>
</feature>
<dbReference type="GO" id="GO:0009337">
    <property type="term" value="C:sulfite reductase complex (NADPH)"/>
    <property type="evidence" value="ECO:0007669"/>
    <property type="project" value="TreeGrafter"/>
</dbReference>
<dbReference type="NCBIfam" id="TIGR02042">
    <property type="entry name" value="sir"/>
    <property type="match status" value="1"/>
</dbReference>
<keyword evidence="12" id="KW-0560">Oxidoreductase</keyword>
<comment type="function">
    <text evidence="3">DNA-binding protein that binds to both double-stranded and single-stranded DNA without significant sequence specificity to reversibly repress the transcriptional activity of chloroplast nucleoids by promoting DNA compaction and possibly regulate DNA replication.</text>
</comment>
<feature type="region of interest" description="Disordered" evidence="17">
    <location>
        <begin position="1"/>
        <end position="24"/>
    </location>
</feature>
<gene>
    <name evidence="20" type="ORF">PPROV_000235800</name>
</gene>
<evidence type="ECO:0000256" key="1">
    <source>
        <dbReference type="ARBA" id="ARBA00001929"/>
    </source>
</evidence>
<feature type="domain" description="Nitrite/sulphite reductase 4Fe-4S" evidence="18">
    <location>
        <begin position="209"/>
        <end position="383"/>
    </location>
</feature>